<name>A0A7K3WQI5_9FLAO</name>
<accession>A0A7K3WQI5</accession>
<evidence type="ECO:0000313" key="2">
    <source>
        <dbReference type="Proteomes" id="UP000486602"/>
    </source>
</evidence>
<evidence type="ECO:0000313" key="1">
    <source>
        <dbReference type="EMBL" id="NEN23281.1"/>
    </source>
</evidence>
<dbReference type="NCBIfam" id="TIGR03519">
    <property type="entry name" value="T9SS_PorP_fam"/>
    <property type="match status" value="1"/>
</dbReference>
<reference evidence="1 2" key="1">
    <citation type="submission" date="2020-02" db="EMBL/GenBank/DDBJ databases">
        <title>Out from the shadows clarifying the taxonomy of the family Cryomorphaceae and related taxa by utilizing the GTDB taxonomic framework.</title>
        <authorList>
            <person name="Bowman J.P."/>
        </authorList>
    </citation>
    <scope>NUCLEOTIDE SEQUENCE [LARGE SCALE GENOMIC DNA]</scope>
    <source>
        <strain evidence="1 2">QSSC 1-22</strain>
    </source>
</reference>
<comment type="caution">
    <text evidence="1">The sequence shown here is derived from an EMBL/GenBank/DDBJ whole genome shotgun (WGS) entry which is preliminary data.</text>
</comment>
<organism evidence="1 2">
    <name type="scientific">Cryomorpha ignava</name>
    <dbReference type="NCBI Taxonomy" id="101383"/>
    <lineage>
        <taxon>Bacteria</taxon>
        <taxon>Pseudomonadati</taxon>
        <taxon>Bacteroidota</taxon>
        <taxon>Flavobacteriia</taxon>
        <taxon>Flavobacteriales</taxon>
        <taxon>Cryomorphaceae</taxon>
        <taxon>Cryomorpha</taxon>
    </lineage>
</organism>
<gene>
    <name evidence="1" type="ORF">G3O08_07190</name>
</gene>
<dbReference type="AlphaFoldDB" id="A0A7K3WQI5"/>
<sequence length="332" mass="37743">MRLNLRKYWFFAAFIGVGSLYGQDIQFSQSYSNPLYLNPAFSGTKQATRVVLNYRKQWPGLKHEYNAFAASTDFYVKHMNSGVGVSFLKDIAGEHNLSNTMASVYYAQHLRISRKSNISLGIKGSYGQRAFDNSNLLFADQIINETSASSSNPGMLNQVAYADFSAGILYYNTKAWLGVSLHRINEPNQSLMGGIDVIPRKLSVHGGTVVPIKSFEESYGEKKLRIAFNYKEQGEWNQLDLGTYYTFRNVNFGMWYRGLPTKRYKPDIPNNESVIFLLGYEAPKRFSFGYSYEISINRLFGYSGGAHEISLILEFYSKQKKAKRRIVPCASF</sequence>
<protein>
    <submittedName>
        <fullName evidence="1">Type IX secretion system membrane protein PorP/SprF</fullName>
    </submittedName>
</protein>
<dbReference type="EMBL" id="JAAGVY010000009">
    <property type="protein sequence ID" value="NEN23281.1"/>
    <property type="molecule type" value="Genomic_DNA"/>
</dbReference>
<proteinExistence type="predicted"/>
<dbReference type="InterPro" id="IPR019861">
    <property type="entry name" value="PorP/SprF_Bacteroidetes"/>
</dbReference>
<keyword evidence="2" id="KW-1185">Reference proteome</keyword>
<dbReference type="Pfam" id="PF11751">
    <property type="entry name" value="PorP_SprF"/>
    <property type="match status" value="1"/>
</dbReference>
<dbReference type="RefSeq" id="WP_163284349.1">
    <property type="nucleotide sequence ID" value="NZ_JAAGVY010000009.1"/>
</dbReference>
<dbReference type="Proteomes" id="UP000486602">
    <property type="component" value="Unassembled WGS sequence"/>
</dbReference>